<reference evidence="2 3" key="1">
    <citation type="journal article" date="2023" name="bioRxiv">
        <title>High-quality genome assemblies of four members of thePodospora anserinaspecies complex.</title>
        <authorList>
            <person name="Ament-Velasquez S.L."/>
            <person name="Vogan A.A."/>
            <person name="Wallerman O."/>
            <person name="Hartmann F."/>
            <person name="Gautier V."/>
            <person name="Silar P."/>
            <person name="Giraud T."/>
            <person name="Johannesson H."/>
        </authorList>
    </citation>
    <scope>NUCLEOTIDE SEQUENCE [LARGE SCALE GENOMIC DNA]</scope>
    <source>
        <strain evidence="2 3">CBS 112042</strain>
    </source>
</reference>
<dbReference type="Gene3D" id="3.40.50.1580">
    <property type="entry name" value="Nucleoside phosphorylase domain"/>
    <property type="match status" value="1"/>
</dbReference>
<protein>
    <recommendedName>
        <fullName evidence="4">Purine nucleoside permease</fullName>
    </recommendedName>
</protein>
<gene>
    <name evidence="2" type="ORF">QC761_504040</name>
</gene>
<evidence type="ECO:0000313" key="3">
    <source>
        <dbReference type="Proteomes" id="UP001322138"/>
    </source>
</evidence>
<comment type="caution">
    <text evidence="2">The sequence shown here is derived from an EMBL/GenBank/DDBJ whole genome shotgun (WGS) entry which is preliminary data.</text>
</comment>
<proteinExistence type="predicted"/>
<dbReference type="Proteomes" id="UP001322138">
    <property type="component" value="Unassembled WGS sequence"/>
</dbReference>
<evidence type="ECO:0008006" key="4">
    <source>
        <dbReference type="Google" id="ProtNLM"/>
    </source>
</evidence>
<name>A0ABR0FFE3_9PEZI</name>
<dbReference type="Pfam" id="PF06516">
    <property type="entry name" value="NUP"/>
    <property type="match status" value="1"/>
</dbReference>
<keyword evidence="3" id="KW-1185">Reference proteome</keyword>
<dbReference type="InterPro" id="IPR009486">
    <property type="entry name" value="Pur_nuclsid_perm"/>
</dbReference>
<evidence type="ECO:0000256" key="1">
    <source>
        <dbReference type="SAM" id="MobiDB-lite"/>
    </source>
</evidence>
<dbReference type="PANTHER" id="PTHR38643">
    <property type="entry name" value="PURINE NUCLEOSIDE PERMEASE C285.05-RELATED"/>
    <property type="match status" value="1"/>
</dbReference>
<feature type="region of interest" description="Disordered" evidence="1">
    <location>
        <begin position="450"/>
        <end position="469"/>
    </location>
</feature>
<dbReference type="GeneID" id="87899108"/>
<feature type="region of interest" description="Disordered" evidence="1">
    <location>
        <begin position="23"/>
        <end position="55"/>
    </location>
</feature>
<dbReference type="RefSeq" id="XP_062730776.1">
    <property type="nucleotide sequence ID" value="XM_062879626.1"/>
</dbReference>
<organism evidence="2 3">
    <name type="scientific">Podospora bellae-mahoneyi</name>
    <dbReference type="NCBI Taxonomy" id="2093777"/>
    <lineage>
        <taxon>Eukaryota</taxon>
        <taxon>Fungi</taxon>
        <taxon>Dikarya</taxon>
        <taxon>Ascomycota</taxon>
        <taxon>Pezizomycotina</taxon>
        <taxon>Sordariomycetes</taxon>
        <taxon>Sordariomycetidae</taxon>
        <taxon>Sordariales</taxon>
        <taxon>Podosporaceae</taxon>
        <taxon>Podospora</taxon>
    </lineage>
</organism>
<dbReference type="InterPro" id="IPR035994">
    <property type="entry name" value="Nucleoside_phosphorylase_sf"/>
</dbReference>
<evidence type="ECO:0000313" key="2">
    <source>
        <dbReference type="EMBL" id="KAK4641800.1"/>
    </source>
</evidence>
<dbReference type="PANTHER" id="PTHR38643:SF1">
    <property type="entry name" value="PURINE NUCLEOSIDE PERMEASE C285.05-RELATED"/>
    <property type="match status" value="1"/>
</dbReference>
<dbReference type="EMBL" id="JAFFGZ010000007">
    <property type="protein sequence ID" value="KAK4641800.1"/>
    <property type="molecule type" value="Genomic_DNA"/>
</dbReference>
<sequence length="469" mass="50895">MTAEQVISFNSLHLPSFRSICRPPPSIPLTSTTKRKLLEGDTKKRPGPPPEPTLSTVDMRFMPCAFASFLALRGGQLGLAAATPPRNGSIANSPPEPRPDGKITPKIMIVSMFAPEAQVWYDNMPPSSHGNLLAVNITIPGLSPRYPHVHCREDLQVCQVTTCEGEINAASSAMALLLSPKFNLTKTYFLLAGIAGANPKYSTIGGVALARYTVQVALQYEFDAREMPDNFTTGYVAYGTTQPEEYPKILYGTEVFEVSNALRDAAFNYAVRANLSDNEDSKKYRARYKPEGKIFAKASSGPEVVKCDTVTSDVYYSGTLLSEAFERTTGVWTNGTGRYCMTAQEDNAVLGSLVRMAVYGVVDFSRVVVMRTGSNFDRPPPNVTAYEHLLVLKQNGFEVAIQNLYLAGIEIVNGILKDWGAVFDKGIKPCNYIGDVLGSLGGEPDFGPGSETKGVGFRPPGNSTTRAIV</sequence>
<accession>A0ABR0FFE3</accession>